<dbReference type="InterPro" id="IPR021470">
    <property type="entry name" value="DUF3123"/>
</dbReference>
<organism evidence="2 3">
    <name type="scientific">Eragrostis curvula</name>
    <name type="common">weeping love grass</name>
    <dbReference type="NCBI Taxonomy" id="38414"/>
    <lineage>
        <taxon>Eukaryota</taxon>
        <taxon>Viridiplantae</taxon>
        <taxon>Streptophyta</taxon>
        <taxon>Embryophyta</taxon>
        <taxon>Tracheophyta</taxon>
        <taxon>Spermatophyta</taxon>
        <taxon>Magnoliopsida</taxon>
        <taxon>Liliopsida</taxon>
        <taxon>Poales</taxon>
        <taxon>Poaceae</taxon>
        <taxon>PACMAD clade</taxon>
        <taxon>Chloridoideae</taxon>
        <taxon>Eragrostideae</taxon>
        <taxon>Eragrostidinae</taxon>
        <taxon>Eragrostis</taxon>
    </lineage>
</organism>
<evidence type="ECO:0000313" key="2">
    <source>
        <dbReference type="EMBL" id="TVU38920.1"/>
    </source>
</evidence>
<reference evidence="2 3" key="1">
    <citation type="journal article" date="2019" name="Sci. Rep.">
        <title>A high-quality genome of Eragrostis curvula grass provides insights into Poaceae evolution and supports new strategies to enhance forage quality.</title>
        <authorList>
            <person name="Carballo J."/>
            <person name="Santos B.A.C.M."/>
            <person name="Zappacosta D."/>
            <person name="Garbus I."/>
            <person name="Selva J.P."/>
            <person name="Gallo C.A."/>
            <person name="Diaz A."/>
            <person name="Albertini E."/>
            <person name="Caccamo M."/>
            <person name="Echenique V."/>
        </authorList>
    </citation>
    <scope>NUCLEOTIDE SEQUENCE [LARGE SCALE GENOMIC DNA]</scope>
    <source>
        <strain evidence="3">cv. Victoria</strain>
        <tissue evidence="2">Leaf</tissue>
    </source>
</reference>
<protein>
    <submittedName>
        <fullName evidence="2">Uncharacterized protein</fullName>
    </submittedName>
</protein>
<dbReference type="Pfam" id="PF11321">
    <property type="entry name" value="DUF3123"/>
    <property type="match status" value="1"/>
</dbReference>
<comment type="caution">
    <text evidence="2">The sequence shown here is derived from an EMBL/GenBank/DDBJ whole genome shotgun (WGS) entry which is preliminary data.</text>
</comment>
<feature type="non-terminal residue" evidence="2">
    <location>
        <position position="1"/>
    </location>
</feature>
<gene>
    <name evidence="2" type="ORF">EJB05_12317</name>
</gene>
<name>A0A5J9VV23_9POAL</name>
<evidence type="ECO:0000313" key="3">
    <source>
        <dbReference type="Proteomes" id="UP000324897"/>
    </source>
</evidence>
<dbReference type="OrthoDB" id="694693at2759"/>
<dbReference type="Gramene" id="TVU38920">
    <property type="protein sequence ID" value="TVU38920"/>
    <property type="gene ID" value="EJB05_12317"/>
</dbReference>
<dbReference type="EMBL" id="RWGY01000007">
    <property type="protein sequence ID" value="TVU38920.1"/>
    <property type="molecule type" value="Genomic_DNA"/>
</dbReference>
<dbReference type="Proteomes" id="UP000324897">
    <property type="component" value="Chromosome 4"/>
</dbReference>
<feature type="region of interest" description="Disordered" evidence="1">
    <location>
        <begin position="1"/>
        <end position="47"/>
    </location>
</feature>
<accession>A0A5J9VV23</accession>
<proteinExistence type="predicted"/>
<dbReference type="AlphaFoldDB" id="A0A5J9VV23"/>
<keyword evidence="3" id="KW-1185">Reference proteome</keyword>
<evidence type="ECO:0000256" key="1">
    <source>
        <dbReference type="SAM" id="MobiDB-lite"/>
    </source>
</evidence>
<feature type="region of interest" description="Disordered" evidence="1">
    <location>
        <begin position="162"/>
        <end position="190"/>
    </location>
</feature>
<sequence length="212" mass="22698">MMGLQSATMRRLRRELETSRKRAALAPARGVSKKPSPPRPARCADGDTRLVISRPRHSGGAKEATDMNKSSFSISKGAHVRVRTPVGTLCTGQRLVLWLSAVVVSAAEEDDGYLGVAYTHYKHPCSDPLGAVCVPWKDVRDLVLPTAAIAIATSASAGSSTVTISHSARPPQGDQVTATPVRRPTTAGKSPTLLKKMEEEMRSKSDAILTSW</sequence>